<dbReference type="InterPro" id="IPR002491">
    <property type="entry name" value="ABC_transptr_periplasmic_BD"/>
</dbReference>
<name>A0ABM7GW83_CUTAC</name>
<reference evidence="4 5" key="1">
    <citation type="submission" date="2019-06" db="EMBL/GenBank/DDBJ databases">
        <title>Complete genome sequence of Cutibacterium acnes subsp. acnes NBRC 107605.</title>
        <authorList>
            <person name="Miura T."/>
            <person name="Furukawa M."/>
            <person name="Shimamura M."/>
            <person name="Ohyama Y."/>
            <person name="Yamazoe A."/>
            <person name="Kawasaki H."/>
        </authorList>
    </citation>
    <scope>NUCLEOTIDE SEQUENCE [LARGE SCALE GENOMIC DNA]</scope>
    <source>
        <strain evidence="4 5">NBRC 107605</strain>
    </source>
</reference>
<protein>
    <submittedName>
        <fullName evidence="4">ABC transporter substrate-binding protein</fullName>
    </submittedName>
</protein>
<dbReference type="SUPFAM" id="SSF53807">
    <property type="entry name" value="Helical backbone' metal receptor"/>
    <property type="match status" value="1"/>
</dbReference>
<dbReference type="EMBL" id="AP019723">
    <property type="protein sequence ID" value="BBK83490.1"/>
    <property type="molecule type" value="Genomic_DNA"/>
</dbReference>
<dbReference type="PROSITE" id="PS50983">
    <property type="entry name" value="FE_B12_PBP"/>
    <property type="match status" value="1"/>
</dbReference>
<evidence type="ECO:0000313" key="5">
    <source>
        <dbReference type="Proteomes" id="UP000318594"/>
    </source>
</evidence>
<comment type="similarity">
    <text evidence="1">Belongs to the bacterial solute-binding protein 8 family.</text>
</comment>
<dbReference type="Pfam" id="PF01497">
    <property type="entry name" value="Peripla_BP_2"/>
    <property type="match status" value="1"/>
</dbReference>
<evidence type="ECO:0000259" key="3">
    <source>
        <dbReference type="PROSITE" id="PS50983"/>
    </source>
</evidence>
<dbReference type="Proteomes" id="UP000318594">
    <property type="component" value="Chromosome"/>
</dbReference>
<keyword evidence="2" id="KW-0732">Signal</keyword>
<dbReference type="PANTHER" id="PTHR30535:SF34">
    <property type="entry name" value="MOLYBDATE-BINDING PROTEIN MOLA"/>
    <property type="match status" value="1"/>
</dbReference>
<dbReference type="PROSITE" id="PS51257">
    <property type="entry name" value="PROKAR_LIPOPROTEIN"/>
    <property type="match status" value="1"/>
</dbReference>
<accession>A0ABM7GW83</accession>
<evidence type="ECO:0000313" key="4">
    <source>
        <dbReference type="EMBL" id="BBK83490.1"/>
    </source>
</evidence>
<gene>
    <name evidence="4" type="ORF">CacPP4_01050</name>
</gene>
<feature type="chain" id="PRO_5046686666" evidence="2">
    <location>
        <begin position="25"/>
        <end position="422"/>
    </location>
</feature>
<evidence type="ECO:0000256" key="1">
    <source>
        <dbReference type="ARBA" id="ARBA00008814"/>
    </source>
</evidence>
<sequence length="422" mass="45698">MNTPKTMPRKISALITLFVAPALALTGCSGSSDRTTSLNTSTAAPSVGTGANMSGCIKSGEFDKDKDYFGDKATFTGARNVHVSYHKSYKVLTLGEQDRPAQTFVLLQCGAPKPALTGDLAKAPIIDVPVKRVAASSTTQIPVFHTLGALDSIVGVNQIEQIYRGPAREALEARHISSYGSSRMQIDTEKIISLKPDAVLAASSEVGEFKQVQSAGIPVLQDLDYLESTPLARAEWMKAYGILLNKEGAATKSFDSIAERYAEVAKKAKNAADKPSVLVGQETKGQWYVPGADSYMIKFMTDAGASDVMAQAVKGNGATPTDAEVVFKYGSRADFWLNGNYMSMTTWHGKDDALKQNPRYANLSAFKHGNVWNPSKRTAPDTGNDFWQSGIVQPDVVLADLTYIFHPDLMKGYTPYYYTKLS</sequence>
<dbReference type="PANTHER" id="PTHR30535">
    <property type="entry name" value="VITAMIN B12-BINDING PROTEIN"/>
    <property type="match status" value="1"/>
</dbReference>
<organism evidence="4 5">
    <name type="scientific">Cutibacterium acnes subsp. acnes</name>
    <dbReference type="NCBI Taxonomy" id="1734925"/>
    <lineage>
        <taxon>Bacteria</taxon>
        <taxon>Bacillati</taxon>
        <taxon>Actinomycetota</taxon>
        <taxon>Actinomycetes</taxon>
        <taxon>Propionibacteriales</taxon>
        <taxon>Propionibacteriaceae</taxon>
        <taxon>Cutibacterium</taxon>
    </lineage>
</organism>
<feature type="signal peptide" evidence="2">
    <location>
        <begin position="1"/>
        <end position="24"/>
    </location>
</feature>
<keyword evidence="5" id="KW-1185">Reference proteome</keyword>
<feature type="domain" description="Fe/B12 periplasmic-binding" evidence="3">
    <location>
        <begin position="132"/>
        <end position="409"/>
    </location>
</feature>
<evidence type="ECO:0000256" key="2">
    <source>
        <dbReference type="SAM" id="SignalP"/>
    </source>
</evidence>
<dbReference type="InterPro" id="IPR050902">
    <property type="entry name" value="ABC_Transporter_SBP"/>
</dbReference>
<proteinExistence type="inferred from homology"/>
<dbReference type="Gene3D" id="3.40.50.1980">
    <property type="entry name" value="Nitrogenase molybdenum iron protein domain"/>
    <property type="match status" value="2"/>
</dbReference>